<dbReference type="SUPFAM" id="SSF53850">
    <property type="entry name" value="Periplasmic binding protein-like II"/>
    <property type="match status" value="1"/>
</dbReference>
<evidence type="ECO:0000313" key="2">
    <source>
        <dbReference type="Proteomes" id="UP000281340"/>
    </source>
</evidence>
<name>A0A3L9J9P7_ECOLX</name>
<sequence length="80" mass="8715">ELQISGLGCGYLPRYLAQRFLDSGALIEKKVVAQTLFEPVWIGWNEQTAGLASGWWRDEILANSAIAGVYAKSDDGKSAI</sequence>
<gene>
    <name evidence="1" type="ORF">EAI46_20685</name>
</gene>
<comment type="caution">
    <text evidence="1">The sequence shown here is derived from an EMBL/GenBank/DDBJ whole genome shotgun (WGS) entry which is preliminary data.</text>
</comment>
<reference evidence="1 2" key="1">
    <citation type="submission" date="2018-10" db="EMBL/GenBank/DDBJ databases">
        <title>Comparison of Escherichia coli isolates recovered from retail chicken and from chicken fecal samples by antimicrobial susceptibility test and whole genome sequencing.</title>
        <authorList>
            <person name="Tang B."/>
            <person name="Ma Y."/>
            <person name="He X."/>
            <person name="Cao L."/>
            <person name="Xia X."/>
            <person name="Yang H."/>
        </authorList>
    </citation>
    <scope>NUCLEOTIDE SEQUENCE [LARGE SCALE GENOMIC DNA]</scope>
    <source>
        <strain evidence="1 2">CMJH98b</strain>
    </source>
</reference>
<accession>A0A3L9J9P7</accession>
<dbReference type="EMBL" id="RDDM01000209">
    <property type="protein sequence ID" value="RLY55314.1"/>
    <property type="molecule type" value="Genomic_DNA"/>
</dbReference>
<dbReference type="AlphaFoldDB" id="A0A3L9J9P7"/>
<dbReference type="Proteomes" id="UP000281340">
    <property type="component" value="Unassembled WGS sequence"/>
</dbReference>
<proteinExistence type="predicted"/>
<evidence type="ECO:0000313" key="1">
    <source>
        <dbReference type="EMBL" id="RLY55314.1"/>
    </source>
</evidence>
<feature type="non-terminal residue" evidence="1">
    <location>
        <position position="1"/>
    </location>
</feature>
<organism evidence="1 2">
    <name type="scientific">Escherichia coli</name>
    <dbReference type="NCBI Taxonomy" id="562"/>
    <lineage>
        <taxon>Bacteria</taxon>
        <taxon>Pseudomonadati</taxon>
        <taxon>Pseudomonadota</taxon>
        <taxon>Gammaproteobacteria</taxon>
        <taxon>Enterobacterales</taxon>
        <taxon>Enterobacteriaceae</taxon>
        <taxon>Escherichia</taxon>
    </lineage>
</organism>
<protein>
    <submittedName>
        <fullName evidence="1">LysR family transcriptional regulator</fullName>
    </submittedName>
</protein>